<keyword evidence="2" id="KW-1185">Reference proteome</keyword>
<comment type="caution">
    <text evidence="1">The sequence shown here is derived from an EMBL/GenBank/DDBJ whole genome shotgun (WGS) entry which is preliminary data.</text>
</comment>
<accession>A0ABV0NGW3</accession>
<organism evidence="1 2">
    <name type="scientific">Goodea atripinnis</name>
    <dbReference type="NCBI Taxonomy" id="208336"/>
    <lineage>
        <taxon>Eukaryota</taxon>
        <taxon>Metazoa</taxon>
        <taxon>Chordata</taxon>
        <taxon>Craniata</taxon>
        <taxon>Vertebrata</taxon>
        <taxon>Euteleostomi</taxon>
        <taxon>Actinopterygii</taxon>
        <taxon>Neopterygii</taxon>
        <taxon>Teleostei</taxon>
        <taxon>Neoteleostei</taxon>
        <taxon>Acanthomorphata</taxon>
        <taxon>Ovalentaria</taxon>
        <taxon>Atherinomorphae</taxon>
        <taxon>Cyprinodontiformes</taxon>
        <taxon>Goodeidae</taxon>
        <taxon>Goodea</taxon>
    </lineage>
</organism>
<protein>
    <submittedName>
        <fullName evidence="1">Uncharacterized protein</fullName>
    </submittedName>
</protein>
<dbReference type="Proteomes" id="UP001476798">
    <property type="component" value="Unassembled WGS sequence"/>
</dbReference>
<evidence type="ECO:0000313" key="2">
    <source>
        <dbReference type="Proteomes" id="UP001476798"/>
    </source>
</evidence>
<name>A0ABV0NGW3_9TELE</name>
<reference evidence="1 2" key="1">
    <citation type="submission" date="2021-06" db="EMBL/GenBank/DDBJ databases">
        <authorList>
            <person name="Palmer J.M."/>
        </authorList>
    </citation>
    <scope>NUCLEOTIDE SEQUENCE [LARGE SCALE GENOMIC DNA]</scope>
    <source>
        <strain evidence="1 2">GA_2019</strain>
        <tissue evidence="1">Muscle</tissue>
    </source>
</reference>
<dbReference type="EMBL" id="JAHRIO010040068">
    <property type="protein sequence ID" value="MEQ2170648.1"/>
    <property type="molecule type" value="Genomic_DNA"/>
</dbReference>
<gene>
    <name evidence="1" type="ORF">GOODEAATRI_002474</name>
</gene>
<evidence type="ECO:0000313" key="1">
    <source>
        <dbReference type="EMBL" id="MEQ2170648.1"/>
    </source>
</evidence>
<sequence length="97" mass="10722">MFWSQFILTLSKAVPQTELPGLQGLPAVEAQQSRLVQAQDGQSKSHTFIPLSRFSWLVAALAPADDPVQEADITLRASQGAPRVTLRKHVSRYSLHE</sequence>
<proteinExistence type="predicted"/>